<sequence>MATATTADPITSAARGAGPLTTVFTMPDFCHQPWWTFSGTPAVSSSVCMPGNWVDYYGNRRGFYSPGICPQGYTEGCYLPESAARAGTNRHPWNGGPILAGETARICCPEGYSCFEDTSTDADVQWRKCITTAANPTTTYVYTRDGTATYTTTTLGLAFGIQVRWQSSDLSILETDPTVPGATYTGTSARDSPSPDDGDKGGNEGGDGPPTMVIVIGVIVPVVSLLLGIIAFLYWRHHYRTKYKRTRTEDHSNDNNNNNNNNNSNNDDNNNASTTALSANSAGFAGVPTHDEEEEMKSSMTTIPMPTEMDAAVIHEADPHAHPWMELPAHGPAVQEMPATTFVAELADTSIAPYRREDEISIATSNDIEGSSARRKSLRDGGGGSLHARKFSWDP</sequence>
<evidence type="ECO:0000256" key="2">
    <source>
        <dbReference type="SAM" id="Phobius"/>
    </source>
</evidence>
<proteinExistence type="predicted"/>
<evidence type="ECO:0000313" key="3">
    <source>
        <dbReference type="EMBL" id="KAK7937260.1"/>
    </source>
</evidence>
<evidence type="ECO:0000313" key="4">
    <source>
        <dbReference type="Proteomes" id="UP001391051"/>
    </source>
</evidence>
<keyword evidence="2" id="KW-0472">Membrane</keyword>
<keyword evidence="2" id="KW-0812">Transmembrane</keyword>
<comment type="caution">
    <text evidence="3">The sequence shown here is derived from an EMBL/GenBank/DDBJ whole genome shotgun (WGS) entry which is preliminary data.</text>
</comment>
<protein>
    <submittedName>
        <fullName evidence="3">Uncharacterized protein</fullName>
    </submittedName>
</protein>
<evidence type="ECO:0000256" key="1">
    <source>
        <dbReference type="SAM" id="MobiDB-lite"/>
    </source>
</evidence>
<dbReference type="EMBL" id="JAQQWE010000010">
    <property type="protein sequence ID" value="KAK7937260.1"/>
    <property type="molecule type" value="Genomic_DNA"/>
</dbReference>
<feature type="region of interest" description="Disordered" evidence="1">
    <location>
        <begin position="174"/>
        <end position="208"/>
    </location>
</feature>
<organism evidence="3 4">
    <name type="scientific">Apiospora aurea</name>
    <dbReference type="NCBI Taxonomy" id="335848"/>
    <lineage>
        <taxon>Eukaryota</taxon>
        <taxon>Fungi</taxon>
        <taxon>Dikarya</taxon>
        <taxon>Ascomycota</taxon>
        <taxon>Pezizomycotina</taxon>
        <taxon>Sordariomycetes</taxon>
        <taxon>Xylariomycetidae</taxon>
        <taxon>Amphisphaeriales</taxon>
        <taxon>Apiosporaceae</taxon>
        <taxon>Apiospora</taxon>
    </lineage>
</organism>
<feature type="transmembrane region" description="Helical" evidence="2">
    <location>
        <begin position="212"/>
        <end position="235"/>
    </location>
</feature>
<gene>
    <name evidence="3" type="ORF">PG986_014128</name>
</gene>
<reference evidence="3 4" key="1">
    <citation type="submission" date="2023-01" db="EMBL/GenBank/DDBJ databases">
        <title>Analysis of 21 Apiospora genomes using comparative genomics revels a genus with tremendous synthesis potential of carbohydrate active enzymes and secondary metabolites.</title>
        <authorList>
            <person name="Sorensen T."/>
        </authorList>
    </citation>
    <scope>NUCLEOTIDE SEQUENCE [LARGE SCALE GENOMIC DNA]</scope>
    <source>
        <strain evidence="3 4">CBS 24483</strain>
    </source>
</reference>
<dbReference type="GeneID" id="92083412"/>
<dbReference type="Proteomes" id="UP001391051">
    <property type="component" value="Unassembled WGS sequence"/>
</dbReference>
<keyword evidence="4" id="KW-1185">Reference proteome</keyword>
<name>A0ABR1PS39_9PEZI</name>
<dbReference type="RefSeq" id="XP_066692588.1">
    <property type="nucleotide sequence ID" value="XM_066850350.1"/>
</dbReference>
<keyword evidence="2" id="KW-1133">Transmembrane helix</keyword>
<feature type="region of interest" description="Disordered" evidence="1">
    <location>
        <begin position="246"/>
        <end position="276"/>
    </location>
</feature>
<feature type="compositionally biased region" description="Low complexity" evidence="1">
    <location>
        <begin position="254"/>
        <end position="276"/>
    </location>
</feature>
<feature type="region of interest" description="Disordered" evidence="1">
    <location>
        <begin position="363"/>
        <end position="395"/>
    </location>
</feature>
<accession>A0ABR1PS39</accession>